<dbReference type="Pfam" id="PF00004">
    <property type="entry name" value="AAA"/>
    <property type="match status" value="1"/>
</dbReference>
<dbReference type="PROSITE" id="PS51786">
    <property type="entry name" value="LON_PROTEOLYTIC"/>
    <property type="match status" value="1"/>
</dbReference>
<evidence type="ECO:0000256" key="6">
    <source>
        <dbReference type="ARBA" id="ARBA00022825"/>
    </source>
</evidence>
<evidence type="ECO:0000256" key="3">
    <source>
        <dbReference type="ARBA" id="ARBA00022670"/>
    </source>
</evidence>
<dbReference type="RefSeq" id="WP_012121913.1">
    <property type="nucleotide sequence ID" value="NC_009767.1"/>
</dbReference>
<evidence type="ECO:0000313" key="23">
    <source>
        <dbReference type="Proteomes" id="UP000000263"/>
    </source>
</evidence>
<dbReference type="InterPro" id="IPR027543">
    <property type="entry name" value="Lon_bac"/>
</dbReference>
<dbReference type="EC" id="3.4.21.53" evidence="11 14"/>
<feature type="active site" evidence="14 16">
    <location>
        <position position="764"/>
    </location>
</feature>
<dbReference type="InterPro" id="IPR003111">
    <property type="entry name" value="Lon_prtase_N"/>
</dbReference>
<dbReference type="InterPro" id="IPR004815">
    <property type="entry name" value="Lon_bac/euk-typ"/>
</dbReference>
<evidence type="ECO:0000256" key="14">
    <source>
        <dbReference type="HAMAP-Rule" id="MF_01973"/>
    </source>
</evidence>
<dbReference type="CDD" id="cd19500">
    <property type="entry name" value="RecA-like_Lon"/>
    <property type="match status" value="1"/>
</dbReference>
<dbReference type="SUPFAM" id="SSF52540">
    <property type="entry name" value="P-loop containing nucleoside triphosphate hydrolases"/>
    <property type="match status" value="1"/>
</dbReference>
<feature type="domain" description="Lon proteolytic" evidence="20">
    <location>
        <begin position="634"/>
        <end position="815"/>
    </location>
</feature>
<comment type="function">
    <text evidence="10 14">ATP-dependent serine protease that mediates the selective degradation of mutant and abnormal proteins as well as certain short-lived regulatory proteins. Required for cellular homeostasis and for survival from DNA damage and developmental changes induced by stress. Degrades polypeptides processively to yield small peptide fragments that are 5 to 10 amino acids long. Binds to DNA in a double-stranded, site-specific manner.</text>
</comment>
<dbReference type="PRINTS" id="PR00830">
    <property type="entry name" value="ENDOLAPTASE"/>
</dbReference>
<dbReference type="GO" id="GO:0004252">
    <property type="term" value="F:serine-type endopeptidase activity"/>
    <property type="evidence" value="ECO:0007669"/>
    <property type="project" value="UniProtKB-UniRule"/>
</dbReference>
<evidence type="ECO:0000256" key="8">
    <source>
        <dbReference type="ARBA" id="ARBA00023016"/>
    </source>
</evidence>
<evidence type="ECO:0000256" key="5">
    <source>
        <dbReference type="ARBA" id="ARBA00022801"/>
    </source>
</evidence>
<dbReference type="Gene3D" id="3.40.50.300">
    <property type="entry name" value="P-loop containing nucleotide triphosphate hydrolases"/>
    <property type="match status" value="1"/>
</dbReference>
<dbReference type="GO" id="GO:0004176">
    <property type="term" value="F:ATP-dependent peptidase activity"/>
    <property type="evidence" value="ECO:0007669"/>
    <property type="project" value="UniProtKB-UniRule"/>
</dbReference>
<dbReference type="SUPFAM" id="SSF88697">
    <property type="entry name" value="PUA domain-like"/>
    <property type="match status" value="1"/>
</dbReference>
<dbReference type="Gene3D" id="1.10.8.60">
    <property type="match status" value="1"/>
</dbReference>
<dbReference type="SUPFAM" id="SSF54211">
    <property type="entry name" value="Ribosomal protein S5 domain 2-like"/>
    <property type="match status" value="1"/>
</dbReference>
<proteinExistence type="evidence at transcript level"/>
<comment type="subunit">
    <text evidence="14 15">Homohexamer. Organized in a ring with a central cavity.</text>
</comment>
<feature type="binding site" evidence="14 17">
    <location>
        <begin position="375"/>
        <end position="382"/>
    </location>
    <ligand>
        <name>ATP</name>
        <dbReference type="ChEBI" id="CHEBI:30616"/>
    </ligand>
</feature>
<evidence type="ECO:0000259" key="20">
    <source>
        <dbReference type="PROSITE" id="PS51786"/>
    </source>
</evidence>
<evidence type="ECO:0000256" key="10">
    <source>
        <dbReference type="ARBA" id="ARBA00053875"/>
    </source>
</evidence>
<dbReference type="GO" id="GO:0016887">
    <property type="term" value="F:ATP hydrolysis activity"/>
    <property type="evidence" value="ECO:0007669"/>
    <property type="project" value="UniProtKB-UniRule"/>
</dbReference>
<keyword evidence="23" id="KW-1185">Reference proteome</keyword>
<dbReference type="InterPro" id="IPR008268">
    <property type="entry name" value="Peptidase_S16_AS"/>
</dbReference>
<comment type="induction">
    <text evidence="14">By heat shock.</text>
</comment>
<dbReference type="HOGENOM" id="CLU_004109_4_3_0"/>
<dbReference type="Gene3D" id="1.20.5.5270">
    <property type="match status" value="1"/>
</dbReference>
<evidence type="ECO:0000256" key="17">
    <source>
        <dbReference type="PIRSR" id="PIRSR001174-2"/>
    </source>
</evidence>
<dbReference type="PROSITE" id="PS51787">
    <property type="entry name" value="LON_N"/>
    <property type="match status" value="1"/>
</dbReference>
<dbReference type="FunFam" id="3.40.50.300:FF:000021">
    <property type="entry name" value="Lon protease homolog"/>
    <property type="match status" value="1"/>
</dbReference>
<dbReference type="GO" id="GO:0005524">
    <property type="term" value="F:ATP binding"/>
    <property type="evidence" value="ECO:0007669"/>
    <property type="project" value="UniProtKB-UniRule"/>
</dbReference>
<dbReference type="GO" id="GO:0005737">
    <property type="term" value="C:cytoplasm"/>
    <property type="evidence" value="ECO:0007669"/>
    <property type="project" value="UniProtKB-SubCell"/>
</dbReference>
<dbReference type="AlphaFoldDB" id="A7NPJ3"/>
<name>A7NPJ3_ROSCS</name>
<dbReference type="KEGG" id="rca:Rcas_3439"/>
<protein>
    <recommendedName>
        <fullName evidence="12 14">Lon protease</fullName>
        <ecNumber evidence="11 14">3.4.21.53</ecNumber>
    </recommendedName>
    <alternativeName>
        <fullName evidence="13 14">ATP-dependent protease La</fullName>
    </alternativeName>
</protein>
<keyword evidence="6 14" id="KW-0720">Serine protease</keyword>
<dbReference type="Proteomes" id="UP000000263">
    <property type="component" value="Chromosome"/>
</dbReference>
<evidence type="ECO:0000256" key="11">
    <source>
        <dbReference type="ARBA" id="ARBA00066743"/>
    </source>
</evidence>
<keyword evidence="8 14" id="KW-0346">Stress response</keyword>
<dbReference type="InterPro" id="IPR015947">
    <property type="entry name" value="PUA-like_sf"/>
</dbReference>
<evidence type="ECO:0000256" key="2">
    <source>
        <dbReference type="ARBA" id="ARBA00022490"/>
    </source>
</evidence>
<evidence type="ECO:0000313" key="22">
    <source>
        <dbReference type="EMBL" id="ABU59489.1"/>
    </source>
</evidence>
<evidence type="ECO:0000256" key="1">
    <source>
        <dbReference type="ARBA" id="ARBA00004496"/>
    </source>
</evidence>
<organism evidence="22 23">
    <name type="scientific">Roseiflexus castenholzii (strain DSM 13941 / HLO8)</name>
    <dbReference type="NCBI Taxonomy" id="383372"/>
    <lineage>
        <taxon>Bacteria</taxon>
        <taxon>Bacillati</taxon>
        <taxon>Chloroflexota</taxon>
        <taxon>Chloroflexia</taxon>
        <taxon>Chloroflexales</taxon>
        <taxon>Roseiflexineae</taxon>
        <taxon>Roseiflexaceae</taxon>
        <taxon>Roseiflexus</taxon>
    </lineage>
</organism>
<comment type="similarity">
    <text evidence="14 15 18 19">Belongs to the peptidase S16 family.</text>
</comment>
<comment type="catalytic activity">
    <reaction evidence="9 14 15 18">
        <text>Hydrolysis of proteins in presence of ATP.</text>
        <dbReference type="EC" id="3.4.21.53"/>
    </reaction>
</comment>
<dbReference type="InterPro" id="IPR014721">
    <property type="entry name" value="Ribsml_uS5_D2-typ_fold_subgr"/>
</dbReference>
<keyword evidence="2 14" id="KW-0963">Cytoplasm</keyword>
<dbReference type="NCBIfam" id="TIGR00763">
    <property type="entry name" value="lon"/>
    <property type="match status" value="1"/>
</dbReference>
<dbReference type="InterPro" id="IPR054594">
    <property type="entry name" value="Lon_lid"/>
</dbReference>
<dbReference type="GO" id="GO:0034605">
    <property type="term" value="P:cellular response to heat"/>
    <property type="evidence" value="ECO:0007669"/>
    <property type="project" value="UniProtKB-UniRule"/>
</dbReference>
<dbReference type="Gene3D" id="2.30.130.40">
    <property type="entry name" value="LON domain-like"/>
    <property type="match status" value="1"/>
</dbReference>
<dbReference type="STRING" id="383372.Rcas_3439"/>
<dbReference type="GO" id="GO:0043565">
    <property type="term" value="F:sequence-specific DNA binding"/>
    <property type="evidence" value="ECO:0007669"/>
    <property type="project" value="UniProtKB-UniRule"/>
</dbReference>
<dbReference type="InterPro" id="IPR027417">
    <property type="entry name" value="P-loop_NTPase"/>
</dbReference>
<dbReference type="Pfam" id="PF02190">
    <property type="entry name" value="LON_substr_bdg"/>
    <property type="match status" value="1"/>
</dbReference>
<evidence type="ECO:0000259" key="21">
    <source>
        <dbReference type="PROSITE" id="PS51787"/>
    </source>
</evidence>
<dbReference type="OrthoDB" id="9803599at2"/>
<dbReference type="InterPro" id="IPR027065">
    <property type="entry name" value="Lon_Prtase"/>
</dbReference>
<evidence type="ECO:0000256" key="18">
    <source>
        <dbReference type="PROSITE-ProRule" id="PRU01122"/>
    </source>
</evidence>
<feature type="active site" evidence="14 16">
    <location>
        <position position="721"/>
    </location>
</feature>
<accession>A7NPJ3</accession>
<dbReference type="MEROPS" id="S16.001"/>
<dbReference type="InterPro" id="IPR046336">
    <property type="entry name" value="Lon_prtase_N_sf"/>
</dbReference>
<dbReference type="SMART" id="SM00464">
    <property type="entry name" value="LON"/>
    <property type="match status" value="1"/>
</dbReference>
<dbReference type="EMBL" id="CP000804">
    <property type="protein sequence ID" value="ABU59489.1"/>
    <property type="molecule type" value="Genomic_DNA"/>
</dbReference>
<gene>
    <name evidence="14" type="primary">lon</name>
    <name evidence="22" type="ordered locus">Rcas_3439</name>
</gene>
<evidence type="ECO:0000256" key="13">
    <source>
        <dbReference type="ARBA" id="ARBA00082722"/>
    </source>
</evidence>
<evidence type="ECO:0000256" key="7">
    <source>
        <dbReference type="ARBA" id="ARBA00022840"/>
    </source>
</evidence>
<keyword evidence="3 14" id="KW-0645">Protease</keyword>
<dbReference type="Pfam" id="PF05362">
    <property type="entry name" value="Lon_C"/>
    <property type="match status" value="1"/>
</dbReference>
<evidence type="ECO:0000256" key="19">
    <source>
        <dbReference type="RuleBase" id="RU000591"/>
    </source>
</evidence>
<dbReference type="GO" id="GO:0006515">
    <property type="term" value="P:protein quality control for misfolded or incompletely synthesized proteins"/>
    <property type="evidence" value="ECO:0007669"/>
    <property type="project" value="UniProtKB-UniRule"/>
</dbReference>
<dbReference type="InterPro" id="IPR020568">
    <property type="entry name" value="Ribosomal_Su5_D2-typ_SF"/>
</dbReference>
<dbReference type="PROSITE" id="PS01046">
    <property type="entry name" value="LON_SER"/>
    <property type="match status" value="1"/>
</dbReference>
<dbReference type="FunFam" id="1.20.5.5270:FF:000002">
    <property type="entry name" value="Lon protease homolog"/>
    <property type="match status" value="1"/>
</dbReference>
<feature type="domain" description="Lon N-terminal" evidence="21">
    <location>
        <begin position="29"/>
        <end position="222"/>
    </location>
</feature>
<dbReference type="Gene3D" id="3.30.230.10">
    <property type="match status" value="1"/>
</dbReference>
<evidence type="ECO:0000256" key="12">
    <source>
        <dbReference type="ARBA" id="ARBA00071934"/>
    </source>
</evidence>
<dbReference type="SMART" id="SM00382">
    <property type="entry name" value="AAA"/>
    <property type="match status" value="1"/>
</dbReference>
<keyword evidence="5 14" id="KW-0378">Hydrolase</keyword>
<keyword evidence="4 14" id="KW-0547">Nucleotide-binding</keyword>
<evidence type="ECO:0000256" key="9">
    <source>
        <dbReference type="ARBA" id="ARBA00050665"/>
    </source>
</evidence>
<evidence type="ECO:0000256" key="4">
    <source>
        <dbReference type="ARBA" id="ARBA00022741"/>
    </source>
</evidence>
<sequence length="836" mass="92839">MPEESPILFDFPINPESALIDGQGQERILPVVPLINTVLFPHMLTPLFVGRERSVAAIEEAMSGDRTILAVAQREPDIEDVGPADLYAVGVEAVIQRILKMPDGSISIVVQGQRRMRVVAYVQDRQVLHAQSIAIYENTEKTIAVEAMMRAVLSLFEKVVKLSRTLPDDAYIMAMNVSEPGWLADLIVSTLPLDVPRRQEILETLDVEERLRRLSIMLSQELDVLELESRIHTQVQKEVDRSQREFFLREQMKAIQRELGQTDPIQREMDELRERILAAAMPERAQAKALEELERMEMMPPASPEYSVLRTYLDWLIHLPWSQQTEDDTDLVRAAATLERNHYGLPRVKERILEFMAARMLAGSRLKSPIICFVGPPGVGKTSLGRSIAEALGRRFVRISLGGVHDEAEIRGHRRTYIGAMPGRIVKAMKDAGTINPVFMLDEIDKLGSDFRGDPASALLEVLDPEQNVAFTDHYLDLPYDLSRVLFITTANLLDPIPPALRDRMEVIHLPGYTEEEKLEIARRFLVPRQLEANGLASPEYVAQSAIALMKDPVALSKMPGTVLRFSDSALRQIIRGYTYEAGVRNLEREIGAICRKVARRLAEGRNYAHIIQASALNRYLGPPRYLYGLAEQQDEVGVATGMSWTANGGDVMAVEVSLMKGRGVLSLTGQLGEVMRESAQAALSFARANAEALGIKPKRFETTDIHIHVPVGAVPKDGPSAGITMATALISAFTGRPVRRDVAMTGEITLRGRVLPVGGIKEKVLGAHRAGILTIILPRRNAVDLEEVPAHVKRRLNFVYVDHMMEVIACALCEHGDRRVSAASTEGTPVNGSQP</sequence>
<keyword evidence="7 14" id="KW-0067">ATP-binding</keyword>
<dbReference type="eggNOG" id="COG0466">
    <property type="taxonomic scope" value="Bacteria"/>
</dbReference>
<dbReference type="InterPro" id="IPR003959">
    <property type="entry name" value="ATPase_AAA_core"/>
</dbReference>
<dbReference type="InterPro" id="IPR003593">
    <property type="entry name" value="AAA+_ATPase"/>
</dbReference>
<dbReference type="PIRSF" id="PIRSF001174">
    <property type="entry name" value="Lon_proteas"/>
    <property type="match status" value="1"/>
</dbReference>
<dbReference type="InterPro" id="IPR008269">
    <property type="entry name" value="Lon_proteolytic"/>
</dbReference>
<evidence type="ECO:0000256" key="16">
    <source>
        <dbReference type="PIRSR" id="PIRSR001174-1"/>
    </source>
</evidence>
<evidence type="ECO:0000256" key="15">
    <source>
        <dbReference type="PIRNR" id="PIRNR001174"/>
    </source>
</evidence>
<dbReference type="Gene3D" id="1.20.58.1480">
    <property type="match status" value="1"/>
</dbReference>
<reference evidence="22 23" key="1">
    <citation type="submission" date="2007-08" db="EMBL/GenBank/DDBJ databases">
        <title>Complete sequence of Roseiflexus castenholzii DSM 13941.</title>
        <authorList>
            <consortium name="US DOE Joint Genome Institute"/>
            <person name="Copeland A."/>
            <person name="Lucas S."/>
            <person name="Lapidus A."/>
            <person name="Barry K."/>
            <person name="Glavina del Rio T."/>
            <person name="Dalin E."/>
            <person name="Tice H."/>
            <person name="Pitluck S."/>
            <person name="Thompson L.S."/>
            <person name="Brettin T."/>
            <person name="Bruce D."/>
            <person name="Detter J.C."/>
            <person name="Han C."/>
            <person name="Tapia R."/>
            <person name="Schmutz J."/>
            <person name="Larimer F."/>
            <person name="Land M."/>
            <person name="Hauser L."/>
            <person name="Kyrpides N."/>
            <person name="Mikhailova N."/>
            <person name="Bryant D.A."/>
            <person name="Hanada S."/>
            <person name="Tsukatani Y."/>
            <person name="Richardson P."/>
        </authorList>
    </citation>
    <scope>NUCLEOTIDE SEQUENCE [LARGE SCALE GENOMIC DNA]</scope>
    <source>
        <strain evidence="23">DSM 13941 / HLO8</strain>
    </source>
</reference>
<dbReference type="PANTHER" id="PTHR10046">
    <property type="entry name" value="ATP DEPENDENT LON PROTEASE FAMILY MEMBER"/>
    <property type="match status" value="1"/>
</dbReference>
<dbReference type="HAMAP" id="MF_01973">
    <property type="entry name" value="lon_bact"/>
    <property type="match status" value="1"/>
</dbReference>
<dbReference type="Pfam" id="PF22667">
    <property type="entry name" value="Lon_lid"/>
    <property type="match status" value="1"/>
</dbReference>
<comment type="subcellular location">
    <subcellularLocation>
        <location evidence="1 14 15">Cytoplasm</location>
    </subcellularLocation>
</comment>